<evidence type="ECO:0000259" key="2">
    <source>
        <dbReference type="Pfam" id="PF12204"/>
    </source>
</evidence>
<comment type="caution">
    <text evidence="3">The sequence shown here is derived from an EMBL/GenBank/DDBJ whole genome shotgun (WGS) entry which is preliminary data.</text>
</comment>
<proteinExistence type="predicted"/>
<reference evidence="3 4" key="1">
    <citation type="submission" date="2024-10" db="EMBL/GenBank/DDBJ databases">
        <title>Updated reference genomes for cyclostephanoid diatoms.</title>
        <authorList>
            <person name="Roberts W.R."/>
            <person name="Alverson A.J."/>
        </authorList>
    </citation>
    <scope>NUCLEOTIDE SEQUENCE [LARGE SCALE GENOMIC DNA]</scope>
    <source>
        <strain evidence="3 4">AJA228-03</strain>
    </source>
</reference>
<feature type="region of interest" description="Disordered" evidence="1">
    <location>
        <begin position="389"/>
        <end position="427"/>
    </location>
</feature>
<accession>A0ABD3SR37</accession>
<feature type="region of interest" description="Disordered" evidence="1">
    <location>
        <begin position="1"/>
        <end position="20"/>
    </location>
</feature>
<feature type="domain" description="DUF3598" evidence="2">
    <location>
        <begin position="29"/>
        <end position="151"/>
    </location>
</feature>
<evidence type="ECO:0000256" key="1">
    <source>
        <dbReference type="SAM" id="MobiDB-lite"/>
    </source>
</evidence>
<sequence length="427" mass="46612">MVPSSTTRVQVSGGSPDAPKTIEEDAALQWDMFTRHHALDGEWWGTWSTYDYMGDLEDTTAAGVSLQLAEDSDAVVHTHRILSSSTQSDCETCFSSSQLTTLPTIATYTPKTLSRRHRCAAVGMVVGPSVLKSGAMSTELVLRHGDGRVRVTFQHAPVWARGVEPGSCPPQGLKMFRAVVSKEKLRPRMEDTEGTIQGPPSAVEEKTSPPAPGNPRFFRPVPPFKWHAKWAGTSWTWGPQTGDRGWSIQEIDEADSWHGRQGDAAGVWSLRLPGGVLIQCPRVIVSGASGICRLAWMPEDDGEVGTLEDGNRAKLLRIEASVLALEPIISEDDDNMMVGFYPPTLGSLRTDILEKVGELEGASLEERAKAAEGYVWSVDDVSEEVAASEGTVDMMPQEAFRPQKKSAPIDEELKKKITADPRNALDF</sequence>
<dbReference type="InterPro" id="IPR022017">
    <property type="entry name" value="BFA1-like_DUF3598"/>
</dbReference>
<dbReference type="Pfam" id="PF12204">
    <property type="entry name" value="DUF3598_N"/>
    <property type="match status" value="1"/>
</dbReference>
<gene>
    <name evidence="3" type="ORF">ACHAXA_007576</name>
</gene>
<evidence type="ECO:0000313" key="4">
    <source>
        <dbReference type="Proteomes" id="UP001530377"/>
    </source>
</evidence>
<dbReference type="Proteomes" id="UP001530377">
    <property type="component" value="Unassembled WGS sequence"/>
</dbReference>
<protein>
    <recommendedName>
        <fullName evidence="2">DUF3598 domain-containing protein</fullName>
    </recommendedName>
</protein>
<dbReference type="EMBL" id="JALLPB020000009">
    <property type="protein sequence ID" value="KAL3827069.1"/>
    <property type="molecule type" value="Genomic_DNA"/>
</dbReference>
<dbReference type="AlphaFoldDB" id="A0ABD3SR37"/>
<feature type="compositionally biased region" description="Polar residues" evidence="1">
    <location>
        <begin position="1"/>
        <end position="13"/>
    </location>
</feature>
<organism evidence="3 4">
    <name type="scientific">Cyclostephanos tholiformis</name>
    <dbReference type="NCBI Taxonomy" id="382380"/>
    <lineage>
        <taxon>Eukaryota</taxon>
        <taxon>Sar</taxon>
        <taxon>Stramenopiles</taxon>
        <taxon>Ochrophyta</taxon>
        <taxon>Bacillariophyta</taxon>
        <taxon>Coscinodiscophyceae</taxon>
        <taxon>Thalassiosirophycidae</taxon>
        <taxon>Stephanodiscales</taxon>
        <taxon>Stephanodiscaceae</taxon>
        <taxon>Cyclostephanos</taxon>
    </lineage>
</organism>
<feature type="region of interest" description="Disordered" evidence="1">
    <location>
        <begin position="188"/>
        <end position="213"/>
    </location>
</feature>
<feature type="compositionally biased region" description="Basic and acidic residues" evidence="1">
    <location>
        <begin position="407"/>
        <end position="427"/>
    </location>
</feature>
<evidence type="ECO:0000313" key="3">
    <source>
        <dbReference type="EMBL" id="KAL3827069.1"/>
    </source>
</evidence>
<name>A0ABD3SR37_9STRA</name>
<dbReference type="Gene3D" id="2.40.128.20">
    <property type="match status" value="1"/>
</dbReference>
<dbReference type="InterPro" id="IPR012674">
    <property type="entry name" value="Calycin"/>
</dbReference>
<keyword evidence="4" id="KW-1185">Reference proteome</keyword>